<gene>
    <name evidence="1" type="ordered locus">Psta_3438</name>
</gene>
<dbReference type="HOGENOM" id="CLU_209799_0_0_0"/>
<name>D2QY24_PIRSD</name>
<evidence type="ECO:0000313" key="1">
    <source>
        <dbReference type="EMBL" id="ADB18101.1"/>
    </source>
</evidence>
<evidence type="ECO:0000313" key="2">
    <source>
        <dbReference type="Proteomes" id="UP000001887"/>
    </source>
</evidence>
<dbReference type="KEGG" id="psl:Psta_3438"/>
<sequence length="60" mass="6530">MATEKRRGGGGKVHRCRPGDRVTVSGCKHKPVVRIGSDGTYYVSVSASRKTKIKTKGVER</sequence>
<dbReference type="STRING" id="530564.Psta_3438"/>
<accession>D2QY24</accession>
<organism evidence="1 2">
    <name type="scientific">Pirellula staleyi (strain ATCC 27377 / DSM 6068 / ICPB 4128)</name>
    <name type="common">Pirella staleyi</name>
    <dbReference type="NCBI Taxonomy" id="530564"/>
    <lineage>
        <taxon>Bacteria</taxon>
        <taxon>Pseudomonadati</taxon>
        <taxon>Planctomycetota</taxon>
        <taxon>Planctomycetia</taxon>
        <taxon>Pirellulales</taxon>
        <taxon>Pirellulaceae</taxon>
        <taxon>Pirellula</taxon>
    </lineage>
</organism>
<proteinExistence type="predicted"/>
<protein>
    <submittedName>
        <fullName evidence="1">Uncharacterized protein</fullName>
    </submittedName>
</protein>
<dbReference type="AlphaFoldDB" id="D2QY24"/>
<keyword evidence="2" id="KW-1185">Reference proteome</keyword>
<reference evidence="1 2" key="1">
    <citation type="journal article" date="2009" name="Stand. Genomic Sci.">
        <title>Complete genome sequence of Pirellula staleyi type strain (ATCC 27377).</title>
        <authorList>
            <person name="Clum A."/>
            <person name="Tindall B.J."/>
            <person name="Sikorski J."/>
            <person name="Ivanova N."/>
            <person name="Mavrommatis K."/>
            <person name="Lucas S."/>
            <person name="Glavina del Rio T."/>
            <person name="Nolan M."/>
            <person name="Chen F."/>
            <person name="Tice H."/>
            <person name="Pitluck S."/>
            <person name="Cheng J.F."/>
            <person name="Chertkov O."/>
            <person name="Brettin T."/>
            <person name="Han C."/>
            <person name="Detter J.C."/>
            <person name="Kuske C."/>
            <person name="Bruce D."/>
            <person name="Goodwin L."/>
            <person name="Ovchinikova G."/>
            <person name="Pati A."/>
            <person name="Mikhailova N."/>
            <person name="Chen A."/>
            <person name="Palaniappan K."/>
            <person name="Land M."/>
            <person name="Hauser L."/>
            <person name="Chang Y.J."/>
            <person name="Jeffries C.D."/>
            <person name="Chain P."/>
            <person name="Rohde M."/>
            <person name="Goker M."/>
            <person name="Bristow J."/>
            <person name="Eisen J.A."/>
            <person name="Markowitz V."/>
            <person name="Hugenholtz P."/>
            <person name="Kyrpides N.C."/>
            <person name="Klenk H.P."/>
            <person name="Lapidus A."/>
        </authorList>
    </citation>
    <scope>NUCLEOTIDE SEQUENCE [LARGE SCALE GENOMIC DNA]</scope>
    <source>
        <strain evidence="2">ATCC 27377 / DSM 6068 / ICPB 4128</strain>
    </source>
</reference>
<dbReference type="EMBL" id="CP001848">
    <property type="protein sequence ID" value="ADB18101.1"/>
    <property type="molecule type" value="Genomic_DNA"/>
</dbReference>
<dbReference type="Proteomes" id="UP000001887">
    <property type="component" value="Chromosome"/>
</dbReference>